<comment type="caution">
    <text evidence="7">The sequence shown here is derived from an EMBL/GenBank/DDBJ whole genome shotgun (WGS) entry which is preliminary data.</text>
</comment>
<evidence type="ECO:0008006" key="9">
    <source>
        <dbReference type="Google" id="ProtNLM"/>
    </source>
</evidence>
<dbReference type="PATRIC" id="fig|997873.3.peg.174"/>
<evidence type="ECO:0000313" key="8">
    <source>
        <dbReference type="Proteomes" id="UP000002965"/>
    </source>
</evidence>
<feature type="transmembrane region" description="Helical" evidence="6">
    <location>
        <begin position="149"/>
        <end position="171"/>
    </location>
</feature>
<feature type="transmembrane region" description="Helical" evidence="6">
    <location>
        <begin position="242"/>
        <end position="260"/>
    </location>
</feature>
<name>I9Q2U7_9BACE</name>
<feature type="transmembrane region" description="Helical" evidence="6">
    <location>
        <begin position="33"/>
        <end position="51"/>
    </location>
</feature>
<evidence type="ECO:0000256" key="4">
    <source>
        <dbReference type="ARBA" id="ARBA00022989"/>
    </source>
</evidence>
<reference evidence="7 8" key="1">
    <citation type="submission" date="2012-02" db="EMBL/GenBank/DDBJ databases">
        <title>The Genome Sequence of Bacteroides caccae CL03T12C61.</title>
        <authorList>
            <consortium name="The Broad Institute Genome Sequencing Platform"/>
            <person name="Earl A."/>
            <person name="Ward D."/>
            <person name="Feldgarden M."/>
            <person name="Gevers D."/>
            <person name="Zitomersky N.L."/>
            <person name="Coyne M.J."/>
            <person name="Comstock L.E."/>
            <person name="Young S.K."/>
            <person name="Zeng Q."/>
            <person name="Gargeya S."/>
            <person name="Fitzgerald M."/>
            <person name="Haas B."/>
            <person name="Abouelleil A."/>
            <person name="Alvarado L."/>
            <person name="Arachchi H.M."/>
            <person name="Berlin A."/>
            <person name="Chapman S.B."/>
            <person name="Gearin G."/>
            <person name="Goldberg J."/>
            <person name="Griggs A."/>
            <person name="Gujja S."/>
            <person name="Hansen M."/>
            <person name="Heiman D."/>
            <person name="Howarth C."/>
            <person name="Larimer J."/>
            <person name="Lui A."/>
            <person name="MacDonald P.J.P."/>
            <person name="McCowen C."/>
            <person name="Montmayeur A."/>
            <person name="Murphy C."/>
            <person name="Neiman D."/>
            <person name="Pearson M."/>
            <person name="Priest M."/>
            <person name="Roberts A."/>
            <person name="Saif S."/>
            <person name="Shea T."/>
            <person name="Sisk P."/>
            <person name="Stolte C."/>
            <person name="Sykes S."/>
            <person name="Wortman J."/>
            <person name="Nusbaum C."/>
            <person name="Birren B."/>
        </authorList>
    </citation>
    <scope>NUCLEOTIDE SEQUENCE [LARGE SCALE GENOMIC DNA]</scope>
    <source>
        <strain evidence="7 8">CL03T12C61</strain>
    </source>
</reference>
<dbReference type="NCBIfam" id="TIGR00374">
    <property type="entry name" value="flippase-like domain"/>
    <property type="match status" value="1"/>
</dbReference>
<feature type="transmembrane region" description="Helical" evidence="6">
    <location>
        <begin position="318"/>
        <end position="344"/>
    </location>
</feature>
<dbReference type="PANTHER" id="PTHR39087">
    <property type="entry name" value="UPF0104 MEMBRANE PROTEIN MJ1595"/>
    <property type="match status" value="1"/>
</dbReference>
<keyword evidence="5 6" id="KW-0472">Membrane</keyword>
<dbReference type="Pfam" id="PF03706">
    <property type="entry name" value="LPG_synthase_TM"/>
    <property type="match status" value="1"/>
</dbReference>
<evidence type="ECO:0000256" key="1">
    <source>
        <dbReference type="ARBA" id="ARBA00004651"/>
    </source>
</evidence>
<gene>
    <name evidence="7" type="ORF">HMPREF1061_00163</name>
</gene>
<feature type="transmembrane region" description="Helical" evidence="6">
    <location>
        <begin position="295"/>
        <end position="312"/>
    </location>
</feature>
<organism evidence="7 8">
    <name type="scientific">Bacteroides caccae CL03T12C61</name>
    <dbReference type="NCBI Taxonomy" id="997873"/>
    <lineage>
        <taxon>Bacteria</taxon>
        <taxon>Pseudomonadati</taxon>
        <taxon>Bacteroidota</taxon>
        <taxon>Bacteroidia</taxon>
        <taxon>Bacteroidales</taxon>
        <taxon>Bacteroidaceae</taxon>
        <taxon>Bacteroides</taxon>
    </lineage>
</organism>
<evidence type="ECO:0000313" key="7">
    <source>
        <dbReference type="EMBL" id="EIY23431.1"/>
    </source>
</evidence>
<keyword evidence="8" id="KW-1185">Reference proteome</keyword>
<evidence type="ECO:0000256" key="5">
    <source>
        <dbReference type="ARBA" id="ARBA00023136"/>
    </source>
</evidence>
<evidence type="ECO:0000256" key="3">
    <source>
        <dbReference type="ARBA" id="ARBA00022692"/>
    </source>
</evidence>
<feature type="transmembrane region" description="Helical" evidence="6">
    <location>
        <begin position="191"/>
        <end position="210"/>
    </location>
</feature>
<comment type="subcellular location">
    <subcellularLocation>
        <location evidence="1">Cell membrane</location>
        <topology evidence="1">Multi-pass membrane protein</topology>
    </subcellularLocation>
</comment>
<dbReference type="Proteomes" id="UP000002965">
    <property type="component" value="Unassembled WGS sequence"/>
</dbReference>
<keyword evidence="3 6" id="KW-0812">Transmembrane</keyword>
<feature type="transmembrane region" description="Helical" evidence="6">
    <location>
        <begin position="266"/>
        <end position="288"/>
    </location>
</feature>
<evidence type="ECO:0000256" key="2">
    <source>
        <dbReference type="ARBA" id="ARBA00022475"/>
    </source>
</evidence>
<dbReference type="PANTHER" id="PTHR39087:SF2">
    <property type="entry name" value="UPF0104 MEMBRANE PROTEIN MJ1595"/>
    <property type="match status" value="1"/>
</dbReference>
<dbReference type="GO" id="GO:0005886">
    <property type="term" value="C:plasma membrane"/>
    <property type="evidence" value="ECO:0007669"/>
    <property type="project" value="UniProtKB-SubCell"/>
</dbReference>
<keyword evidence="2" id="KW-1003">Cell membrane</keyword>
<dbReference type="HOGENOM" id="CLU_048072_0_0_10"/>
<evidence type="ECO:0000256" key="6">
    <source>
        <dbReference type="SAM" id="Phobius"/>
    </source>
</evidence>
<proteinExistence type="predicted"/>
<protein>
    <recommendedName>
        <fullName evidence="9">Dolichol-P-glucose synthetase</fullName>
    </recommendedName>
</protein>
<accession>I9Q2U7</accession>
<keyword evidence="4 6" id="KW-1133">Transmembrane helix</keyword>
<dbReference type="AlphaFoldDB" id="I9Q2U7"/>
<feature type="transmembrane region" description="Helical" evidence="6">
    <location>
        <begin position="66"/>
        <end position="85"/>
    </location>
</feature>
<dbReference type="EMBL" id="AGXF01000001">
    <property type="protein sequence ID" value="EIY23431.1"/>
    <property type="molecule type" value="Genomic_DNA"/>
</dbReference>
<sequence length="350" mass="39859">MKNVPLFKKINRCVSEANEELSMKKLLKKTLKLILPIVLGGFILFWVYHNFDFTKVGEVLLHGTNWWWMFFSLLFGVLAQVFRGWRWKQMLEPLEAFPKRSDCVNAIFISYAASLIVPRVGEVSRCGVLAKYDNVSFAKSLGTVVTERLVDTLTILLITGVTVLLQLPIFVTFLQQTGTKIPSLLHLLTSVWFYIVLFCFIGVGMLLYYLRKTLFFYERVKGFVLNIWEGVMSLKGVRNIPLFSFYTLAIWGCYFFHFYFTFYCFAFTAHLSILAALVMFVGGTFAVIVPTPNGAGPWHFAVISMMMLYGVNETDAGIFALIVHGIQTFLVVLLGVYGLAALSLTNRQRK</sequence>
<dbReference type="InterPro" id="IPR022791">
    <property type="entry name" value="L-PG_synthase/AglD"/>
</dbReference>